<name>A0A6G0T148_APHGL</name>
<dbReference type="EMBL" id="VYZN01000073">
    <property type="protein sequence ID" value="KAE9524075.1"/>
    <property type="molecule type" value="Genomic_DNA"/>
</dbReference>
<protein>
    <submittedName>
        <fullName evidence="1">Uncharacterized protein</fullName>
    </submittedName>
</protein>
<keyword evidence="2" id="KW-1185">Reference proteome</keyword>
<proteinExistence type="predicted"/>
<evidence type="ECO:0000313" key="2">
    <source>
        <dbReference type="Proteomes" id="UP000475862"/>
    </source>
</evidence>
<evidence type="ECO:0000313" key="1">
    <source>
        <dbReference type="EMBL" id="KAE9524075.1"/>
    </source>
</evidence>
<dbReference type="Proteomes" id="UP000475862">
    <property type="component" value="Unassembled WGS sequence"/>
</dbReference>
<reference evidence="1 2" key="1">
    <citation type="submission" date="2019-08" db="EMBL/GenBank/DDBJ databases">
        <title>The genome of the soybean aphid Biotype 1, its phylome, world population structure and adaptation to the North American continent.</title>
        <authorList>
            <person name="Giordano R."/>
            <person name="Donthu R.K."/>
            <person name="Hernandez A.G."/>
            <person name="Wright C.L."/>
            <person name="Zimin A.V."/>
        </authorList>
    </citation>
    <scope>NUCLEOTIDE SEQUENCE [LARGE SCALE GENOMIC DNA]</scope>
    <source>
        <tissue evidence="1">Whole aphids</tissue>
    </source>
</reference>
<feature type="non-terminal residue" evidence="1">
    <location>
        <position position="201"/>
    </location>
</feature>
<dbReference type="AlphaFoldDB" id="A0A6G0T148"/>
<accession>A0A6G0T148</accession>
<organism evidence="1 2">
    <name type="scientific">Aphis glycines</name>
    <name type="common">Soybean aphid</name>
    <dbReference type="NCBI Taxonomy" id="307491"/>
    <lineage>
        <taxon>Eukaryota</taxon>
        <taxon>Metazoa</taxon>
        <taxon>Ecdysozoa</taxon>
        <taxon>Arthropoda</taxon>
        <taxon>Hexapoda</taxon>
        <taxon>Insecta</taxon>
        <taxon>Pterygota</taxon>
        <taxon>Neoptera</taxon>
        <taxon>Paraneoptera</taxon>
        <taxon>Hemiptera</taxon>
        <taxon>Sternorrhyncha</taxon>
        <taxon>Aphidomorpha</taxon>
        <taxon>Aphidoidea</taxon>
        <taxon>Aphididae</taxon>
        <taxon>Aphidini</taxon>
        <taxon>Aphis</taxon>
        <taxon>Aphis</taxon>
    </lineage>
</organism>
<gene>
    <name evidence="1" type="ORF">AGLY_015556</name>
</gene>
<sequence length="201" mass="23905">MYSYNFLIIIKITYEELCIKFTSILISIDLYFLNNNKYQKSFEAKPLFNAIPLTLTFGENFKGAEVKNRSIFTALNVVDRHKKKNKKQKKKKHTSFIVDAYSQQSKWSCYFEPFKIFRWTQLLDIPKIGSFHQIIAHLSQSYKETLNKWATLKVFTFLNEVPIHFKFHISKEIILIIKSGYYQNYIIFRRNTSAQSTDILQ</sequence>
<comment type="caution">
    <text evidence="1">The sequence shown here is derived from an EMBL/GenBank/DDBJ whole genome shotgun (WGS) entry which is preliminary data.</text>
</comment>